<dbReference type="GO" id="GO:0005737">
    <property type="term" value="C:cytoplasm"/>
    <property type="evidence" value="ECO:0007669"/>
    <property type="project" value="TreeGrafter"/>
</dbReference>
<dbReference type="PANTHER" id="PTHR13847:SF281">
    <property type="entry name" value="FAD DEPENDENT OXIDOREDUCTASE DOMAIN-CONTAINING PROTEIN"/>
    <property type="match status" value="1"/>
</dbReference>
<accession>A0A8G0ZVG2</accession>
<organism evidence="3 4">
    <name type="scientific">Neotabrizicola shimadae</name>
    <dbReference type="NCBI Taxonomy" id="2807096"/>
    <lineage>
        <taxon>Bacteria</taxon>
        <taxon>Pseudomonadati</taxon>
        <taxon>Pseudomonadota</taxon>
        <taxon>Alphaproteobacteria</taxon>
        <taxon>Rhodobacterales</taxon>
        <taxon>Paracoccaceae</taxon>
        <taxon>Neotabrizicola</taxon>
    </lineage>
</organism>
<reference evidence="3" key="1">
    <citation type="submission" date="2021-02" db="EMBL/GenBank/DDBJ databases">
        <title>Rhodobacter shimadae sp. nov., an aerobic anoxygenic phototrophic bacterium isolated from a hot spring.</title>
        <authorList>
            <person name="Muramatsu S."/>
            <person name="Haruta S."/>
            <person name="Hirose S."/>
            <person name="Hanada S."/>
        </authorList>
    </citation>
    <scope>NUCLEOTIDE SEQUENCE</scope>
    <source>
        <strain evidence="3">N10</strain>
    </source>
</reference>
<dbReference type="InterPro" id="IPR006076">
    <property type="entry name" value="FAD-dep_OxRdtase"/>
</dbReference>
<dbReference type="InterPro" id="IPR036188">
    <property type="entry name" value="FAD/NAD-bd_sf"/>
</dbReference>
<dbReference type="RefSeq" id="WP_220661608.1">
    <property type="nucleotide sequence ID" value="NZ_CP069370.1"/>
</dbReference>
<evidence type="ECO:0000313" key="3">
    <source>
        <dbReference type="EMBL" id="QYZ69390.1"/>
    </source>
</evidence>
<dbReference type="Gene3D" id="3.50.50.60">
    <property type="entry name" value="FAD/NAD(P)-binding domain"/>
    <property type="match status" value="1"/>
</dbReference>
<dbReference type="KEGG" id="nsm:JO391_16875"/>
<dbReference type="SUPFAM" id="SSF51905">
    <property type="entry name" value="FAD/NAD(P)-binding domain"/>
    <property type="match status" value="1"/>
</dbReference>
<feature type="domain" description="FAD dependent oxidoreductase" evidence="2">
    <location>
        <begin position="30"/>
        <end position="383"/>
    </location>
</feature>
<dbReference type="PANTHER" id="PTHR13847">
    <property type="entry name" value="SARCOSINE DEHYDROGENASE-RELATED"/>
    <property type="match status" value="1"/>
</dbReference>
<sequence length="433" mass="45845">MTLPDPATLWHQTAPPLAPFPRFAGRAEADLAVIGGGFSGLSTALHAAQDGLTVVLLEANRIAWGASGRNAGFVVPNFAKADPDGIRTTLGADRGDRLIRMAADSADLVFGLIRRHAIDCDAAQAGWIQPSHSEAAFARARQRVAQWQREGRPVELLDATAIAQLTGVPGWRGGWIDRSAGTLNPVAYARGLARAAALAGANLHEDSPVTALRPIGEDWEVATPGGSLTARRVVLATNAHAGSLWPGLAQSFFPLRVFQIATAPVPQADRARLLPQGMALSDSRRNLFTCRFDPEGRLITGGMHILGPGADRRVPRRILNRIAQALGLDGRLTLTHAWSGLAAVSPDFLPRVIEPAPGLIAGFACNGRGIAMTTAMGRELADWAAGRPSDALALPRVPLQTIPLHGLSRLAPNLLLPASILRDRLESPAALPR</sequence>
<dbReference type="Proteomes" id="UP000826300">
    <property type="component" value="Chromosome"/>
</dbReference>
<gene>
    <name evidence="3" type="ORF">JO391_16875</name>
</gene>
<protein>
    <submittedName>
        <fullName evidence="3">FAD-binding oxidoreductase</fullName>
    </submittedName>
</protein>
<dbReference type="Gene3D" id="3.30.9.10">
    <property type="entry name" value="D-Amino Acid Oxidase, subunit A, domain 2"/>
    <property type="match status" value="1"/>
</dbReference>
<evidence type="ECO:0000259" key="2">
    <source>
        <dbReference type="Pfam" id="PF01266"/>
    </source>
</evidence>
<keyword evidence="1" id="KW-0560">Oxidoreductase</keyword>
<dbReference type="AlphaFoldDB" id="A0A8G0ZVG2"/>
<evidence type="ECO:0000256" key="1">
    <source>
        <dbReference type="ARBA" id="ARBA00023002"/>
    </source>
</evidence>
<name>A0A8G0ZVG2_9RHOB</name>
<keyword evidence="4" id="KW-1185">Reference proteome</keyword>
<evidence type="ECO:0000313" key="4">
    <source>
        <dbReference type="Proteomes" id="UP000826300"/>
    </source>
</evidence>
<proteinExistence type="predicted"/>
<dbReference type="GO" id="GO:0016491">
    <property type="term" value="F:oxidoreductase activity"/>
    <property type="evidence" value="ECO:0007669"/>
    <property type="project" value="UniProtKB-KW"/>
</dbReference>
<dbReference type="Pfam" id="PF01266">
    <property type="entry name" value="DAO"/>
    <property type="match status" value="1"/>
</dbReference>
<dbReference type="EMBL" id="CP069370">
    <property type="protein sequence ID" value="QYZ69390.1"/>
    <property type="molecule type" value="Genomic_DNA"/>
</dbReference>